<dbReference type="AlphaFoldDB" id="A0A5C7WKH5"/>
<protein>
    <submittedName>
        <fullName evidence="2">Uncharacterized protein</fullName>
    </submittedName>
</protein>
<dbReference type="RefSeq" id="WP_124553573.1">
    <property type="nucleotide sequence ID" value="NZ_CP033953.1"/>
</dbReference>
<feature type="signal peptide" evidence="1">
    <location>
        <begin position="1"/>
        <end position="29"/>
    </location>
</feature>
<evidence type="ECO:0000313" key="2">
    <source>
        <dbReference type="EMBL" id="TXI37205.1"/>
    </source>
</evidence>
<reference evidence="2 3" key="1">
    <citation type="submission" date="2018-09" db="EMBL/GenBank/DDBJ databases">
        <title>Metagenome Assembled Genomes from an Advanced Water Purification Facility.</title>
        <authorList>
            <person name="Stamps B.W."/>
            <person name="Spear J.R."/>
        </authorList>
    </citation>
    <scope>NUCLEOTIDE SEQUENCE [LARGE SCALE GENOMIC DNA]</scope>
    <source>
        <strain evidence="2">Bin_42_2</strain>
    </source>
</reference>
<accession>A0A5C7WKH5</accession>
<name>A0A5C7WKH5_METME</name>
<organism evidence="2 3">
    <name type="scientific">Methylophilus methylotrophus</name>
    <name type="common">Bacterium W3A1</name>
    <dbReference type="NCBI Taxonomy" id="17"/>
    <lineage>
        <taxon>Bacteria</taxon>
        <taxon>Pseudomonadati</taxon>
        <taxon>Pseudomonadota</taxon>
        <taxon>Betaproteobacteria</taxon>
        <taxon>Nitrosomonadales</taxon>
        <taxon>Methylophilaceae</taxon>
        <taxon>Methylophilus</taxon>
    </lineage>
</organism>
<gene>
    <name evidence="2" type="ORF">E6Q51_03910</name>
</gene>
<dbReference type="EMBL" id="SSGG01000063">
    <property type="protein sequence ID" value="TXI37205.1"/>
    <property type="molecule type" value="Genomic_DNA"/>
</dbReference>
<sequence>MWLVHRLHIFGRPLSILALSLWMPLSVFASSDSAKVISTPVQKNINKAETRQKVVALLNMDEVLPDCQQQVTMAKVKTVLYSESGLTPEKFEVDWRGSKFHIATNVGENPVLSMEEIQAAHQFIKVGKRYLIHFQLCGDGSQHSLINMYAEQAPVRPARKIKT</sequence>
<evidence type="ECO:0000256" key="1">
    <source>
        <dbReference type="SAM" id="SignalP"/>
    </source>
</evidence>
<proteinExistence type="predicted"/>
<feature type="chain" id="PRO_5022854782" evidence="1">
    <location>
        <begin position="30"/>
        <end position="163"/>
    </location>
</feature>
<keyword evidence="1" id="KW-0732">Signal</keyword>
<comment type="caution">
    <text evidence="2">The sequence shown here is derived from an EMBL/GenBank/DDBJ whole genome shotgun (WGS) entry which is preliminary data.</text>
</comment>
<evidence type="ECO:0000313" key="3">
    <source>
        <dbReference type="Proteomes" id="UP000321374"/>
    </source>
</evidence>
<dbReference type="Proteomes" id="UP000321374">
    <property type="component" value="Unassembled WGS sequence"/>
</dbReference>